<dbReference type="RefSeq" id="WP_065198533.1">
    <property type="nucleotide sequence ID" value="NZ_LYVJ01000004.1"/>
</dbReference>
<dbReference type="Proteomes" id="UP000092256">
    <property type="component" value="Unassembled WGS sequence"/>
</dbReference>
<sequence>MDYTGFTRKFPDNRPLNAFDREHHLLQKKRLDVPLLAQLCVVKINSKCLVSVDRWYVARGVAALLGAIGIVFGLGGMLMLLWSLVVNKLPNENGLWEAIFIGMAMLASFTAASIWVACRELFRWTYYPIVLDRTHRQVHVFRLDGTILSVPWDQVYFTLGRGTGTFGWYNWDVRGLILDADGVTVRETFAFCITTSRIEHAHAHWEFLRRYMEEGPAAVLDAVHYCMPVDGRRERFAAGMARIFAEDARLPGLMWLTMLPLNYLHAVMRWVVMKTSRVPVFPPEIEARLQPDPGDIYARDFSMNPPDLR</sequence>
<organism evidence="3 4">
    <name type="scientific">Stenotrophomonas maltophilia</name>
    <name type="common">Pseudomonas maltophilia</name>
    <name type="synonym">Xanthomonas maltophilia</name>
    <dbReference type="NCBI Taxonomy" id="40324"/>
    <lineage>
        <taxon>Bacteria</taxon>
        <taxon>Pseudomonadati</taxon>
        <taxon>Pseudomonadota</taxon>
        <taxon>Gammaproteobacteria</taxon>
        <taxon>Lysobacterales</taxon>
        <taxon>Lysobacteraceae</taxon>
        <taxon>Stenotrophomonas</taxon>
        <taxon>Stenotrophomonas maltophilia group</taxon>
    </lineage>
</organism>
<evidence type="ECO:0000259" key="2">
    <source>
        <dbReference type="Pfam" id="PF20455"/>
    </source>
</evidence>
<feature type="transmembrane region" description="Helical" evidence="1">
    <location>
        <begin position="61"/>
        <end position="86"/>
    </location>
</feature>
<reference evidence="3 4" key="1">
    <citation type="submission" date="2016-05" db="EMBL/GenBank/DDBJ databases">
        <title>Draft Genome Sequences of Stenotrophomonas maltophilia Strains Sm32COP, Sm41DVV, Sm46PAILV, SmF3, SmF22, SmSOFb1 and SmCVFa1, Isolated from Different Manures, in France.</title>
        <authorList>
            <person name="Nazaret S."/>
            <person name="Bodilis J."/>
        </authorList>
    </citation>
    <scope>NUCLEOTIDE SEQUENCE [LARGE SCALE GENOMIC DNA]</scope>
    <source>
        <strain evidence="3 4">Sm46PAILV</strain>
    </source>
</reference>
<comment type="caution">
    <text evidence="3">The sequence shown here is derived from an EMBL/GenBank/DDBJ whole genome shotgun (WGS) entry which is preliminary data.</text>
</comment>
<dbReference type="Pfam" id="PF20455">
    <property type="entry name" value="DUF6708"/>
    <property type="match status" value="1"/>
</dbReference>
<dbReference type="OrthoDB" id="6050524at2"/>
<dbReference type="InterPro" id="IPR046554">
    <property type="entry name" value="DUF6708"/>
</dbReference>
<gene>
    <name evidence="3" type="ORF">A9K58_06220</name>
</gene>
<evidence type="ECO:0000313" key="3">
    <source>
        <dbReference type="EMBL" id="OBU68411.1"/>
    </source>
</evidence>
<proteinExistence type="predicted"/>
<keyword evidence="1" id="KW-0472">Membrane</keyword>
<dbReference type="EMBL" id="LYVJ01000004">
    <property type="protein sequence ID" value="OBU68411.1"/>
    <property type="molecule type" value="Genomic_DNA"/>
</dbReference>
<accession>A0A1A6Y0R3</accession>
<feature type="domain" description="DUF6708" evidence="2">
    <location>
        <begin position="111"/>
        <end position="287"/>
    </location>
</feature>
<dbReference type="AlphaFoldDB" id="A0A1A6Y0R3"/>
<evidence type="ECO:0000313" key="4">
    <source>
        <dbReference type="Proteomes" id="UP000092256"/>
    </source>
</evidence>
<feature type="transmembrane region" description="Helical" evidence="1">
    <location>
        <begin position="98"/>
        <end position="118"/>
    </location>
</feature>
<protein>
    <recommendedName>
        <fullName evidence="2">DUF6708 domain-containing protein</fullName>
    </recommendedName>
</protein>
<keyword evidence="1" id="KW-1133">Transmembrane helix</keyword>
<evidence type="ECO:0000256" key="1">
    <source>
        <dbReference type="SAM" id="Phobius"/>
    </source>
</evidence>
<name>A0A1A6Y0R3_STEMA</name>
<keyword evidence="1" id="KW-0812">Transmembrane</keyword>